<sequence length="86" mass="9328">MARSVPGSDAFRRTFFAAACRRGLSTFGVLGSAEAAEASPAVVKANRVTAVNVAITFMVRPWQRLERDGQVRTSRLLGRAGDRVYV</sequence>
<reference evidence="2" key="1">
    <citation type="journal article" date="2019" name="Int. J. Syst. Evol. Microbiol.">
        <title>The Global Catalogue of Microorganisms (GCM) 10K type strain sequencing project: providing services to taxonomists for standard genome sequencing and annotation.</title>
        <authorList>
            <consortium name="The Broad Institute Genomics Platform"/>
            <consortium name="The Broad Institute Genome Sequencing Center for Infectious Disease"/>
            <person name="Wu L."/>
            <person name="Ma J."/>
        </authorList>
    </citation>
    <scope>NUCLEOTIDE SEQUENCE [LARGE SCALE GENOMIC DNA]</scope>
    <source>
        <strain evidence="2">JCM 17494</strain>
    </source>
</reference>
<dbReference type="EMBL" id="BAABBE010000008">
    <property type="protein sequence ID" value="GAA3644875.1"/>
    <property type="molecule type" value="Genomic_DNA"/>
</dbReference>
<evidence type="ECO:0000313" key="2">
    <source>
        <dbReference type="Proteomes" id="UP001500711"/>
    </source>
</evidence>
<accession>A0ABP7B1E0</accession>
<protein>
    <submittedName>
        <fullName evidence="1">Uncharacterized protein</fullName>
    </submittedName>
</protein>
<name>A0ABP7B1E0_9PSEU</name>
<dbReference type="Proteomes" id="UP001500711">
    <property type="component" value="Unassembled WGS sequence"/>
</dbReference>
<evidence type="ECO:0000313" key="1">
    <source>
        <dbReference type="EMBL" id="GAA3644875.1"/>
    </source>
</evidence>
<proteinExistence type="predicted"/>
<keyword evidence="2" id="KW-1185">Reference proteome</keyword>
<organism evidence="1 2">
    <name type="scientific">Lentzea roselyniae</name>
    <dbReference type="NCBI Taxonomy" id="531940"/>
    <lineage>
        <taxon>Bacteria</taxon>
        <taxon>Bacillati</taxon>
        <taxon>Actinomycetota</taxon>
        <taxon>Actinomycetes</taxon>
        <taxon>Pseudonocardiales</taxon>
        <taxon>Pseudonocardiaceae</taxon>
        <taxon>Lentzea</taxon>
    </lineage>
</organism>
<gene>
    <name evidence="1" type="ORF">GCM10022267_34420</name>
</gene>
<comment type="caution">
    <text evidence="1">The sequence shown here is derived from an EMBL/GenBank/DDBJ whole genome shotgun (WGS) entry which is preliminary data.</text>
</comment>